<feature type="non-terminal residue" evidence="2">
    <location>
        <position position="1"/>
    </location>
</feature>
<gene>
    <name evidence="2" type="ORF">Goklo_008084</name>
</gene>
<accession>A0A7J8UZH7</accession>
<organism evidence="2 3">
    <name type="scientific">Gossypium klotzschianum</name>
    <dbReference type="NCBI Taxonomy" id="34286"/>
    <lineage>
        <taxon>Eukaryota</taxon>
        <taxon>Viridiplantae</taxon>
        <taxon>Streptophyta</taxon>
        <taxon>Embryophyta</taxon>
        <taxon>Tracheophyta</taxon>
        <taxon>Spermatophyta</taxon>
        <taxon>Magnoliopsida</taxon>
        <taxon>eudicotyledons</taxon>
        <taxon>Gunneridae</taxon>
        <taxon>Pentapetalae</taxon>
        <taxon>rosids</taxon>
        <taxon>malvids</taxon>
        <taxon>Malvales</taxon>
        <taxon>Malvaceae</taxon>
        <taxon>Malvoideae</taxon>
        <taxon>Gossypium</taxon>
    </lineage>
</organism>
<feature type="region of interest" description="Disordered" evidence="1">
    <location>
        <begin position="42"/>
        <end position="67"/>
    </location>
</feature>
<sequence length="67" mass="7610">CDKLRPKKNIVFDVQPVVQIGKHIEEAIDEIKKKLTLLTNNMNRSSKKETKSRSGGTMKTHMKGENS</sequence>
<comment type="caution">
    <text evidence="2">The sequence shown here is derived from an EMBL/GenBank/DDBJ whole genome shotgun (WGS) entry which is preliminary data.</text>
</comment>
<keyword evidence="3" id="KW-1185">Reference proteome</keyword>
<dbReference type="EMBL" id="JABFAB010000008">
    <property type="protein sequence ID" value="MBA0655619.1"/>
    <property type="molecule type" value="Genomic_DNA"/>
</dbReference>
<evidence type="ECO:0000256" key="1">
    <source>
        <dbReference type="SAM" id="MobiDB-lite"/>
    </source>
</evidence>
<protein>
    <submittedName>
        <fullName evidence="2">Uncharacterized protein</fullName>
    </submittedName>
</protein>
<evidence type="ECO:0000313" key="3">
    <source>
        <dbReference type="Proteomes" id="UP000593573"/>
    </source>
</evidence>
<name>A0A7J8UZH7_9ROSI</name>
<dbReference type="AlphaFoldDB" id="A0A7J8UZH7"/>
<proteinExistence type="predicted"/>
<reference evidence="2 3" key="1">
    <citation type="journal article" date="2019" name="Genome Biol. Evol.">
        <title>Insights into the evolution of the New World diploid cottons (Gossypium, subgenus Houzingenia) based on genome sequencing.</title>
        <authorList>
            <person name="Grover C.E."/>
            <person name="Arick M.A. 2nd"/>
            <person name="Thrash A."/>
            <person name="Conover J.L."/>
            <person name="Sanders W.S."/>
            <person name="Peterson D.G."/>
            <person name="Frelichowski J.E."/>
            <person name="Scheffler J.A."/>
            <person name="Scheffler B.E."/>
            <person name="Wendel J.F."/>
        </authorList>
    </citation>
    <scope>NUCLEOTIDE SEQUENCE [LARGE SCALE GENOMIC DNA]</scope>
    <source>
        <strain evidence="2">57</strain>
        <tissue evidence="2">Leaf</tissue>
    </source>
</reference>
<evidence type="ECO:0000313" key="2">
    <source>
        <dbReference type="EMBL" id="MBA0655619.1"/>
    </source>
</evidence>
<dbReference type="Proteomes" id="UP000593573">
    <property type="component" value="Unassembled WGS sequence"/>
</dbReference>